<organism evidence="2 3">
    <name type="scientific">Henosepilachna vigintioctopunctata</name>
    <dbReference type="NCBI Taxonomy" id="420089"/>
    <lineage>
        <taxon>Eukaryota</taxon>
        <taxon>Metazoa</taxon>
        <taxon>Ecdysozoa</taxon>
        <taxon>Arthropoda</taxon>
        <taxon>Hexapoda</taxon>
        <taxon>Insecta</taxon>
        <taxon>Pterygota</taxon>
        <taxon>Neoptera</taxon>
        <taxon>Endopterygota</taxon>
        <taxon>Coleoptera</taxon>
        <taxon>Polyphaga</taxon>
        <taxon>Cucujiformia</taxon>
        <taxon>Coccinelloidea</taxon>
        <taxon>Coccinellidae</taxon>
        <taxon>Epilachninae</taxon>
        <taxon>Epilachnini</taxon>
        <taxon>Henosepilachna</taxon>
    </lineage>
</organism>
<dbReference type="Proteomes" id="UP001431783">
    <property type="component" value="Unassembled WGS sequence"/>
</dbReference>
<accession>A0AAW1UZ74</accession>
<feature type="chain" id="PRO_5043889745" description="Spaetzle domain-containing protein" evidence="1">
    <location>
        <begin position="25"/>
        <end position="239"/>
    </location>
</feature>
<gene>
    <name evidence="2" type="ORF">WA026_000658</name>
</gene>
<dbReference type="PANTHER" id="PTHR41153:SF2">
    <property type="entry name" value="RE41427P"/>
    <property type="match status" value="1"/>
</dbReference>
<protein>
    <recommendedName>
        <fullName evidence="4">Spaetzle domain-containing protein</fullName>
    </recommendedName>
</protein>
<comment type="caution">
    <text evidence="2">The sequence shown here is derived from an EMBL/GenBank/DDBJ whole genome shotgun (WGS) entry which is preliminary data.</text>
</comment>
<dbReference type="EMBL" id="JARQZJ010000121">
    <property type="protein sequence ID" value="KAK9888409.1"/>
    <property type="molecule type" value="Genomic_DNA"/>
</dbReference>
<dbReference type="InterPro" id="IPR029034">
    <property type="entry name" value="Cystine-knot_cytokine"/>
</dbReference>
<name>A0AAW1UZ74_9CUCU</name>
<keyword evidence="3" id="KW-1185">Reference proteome</keyword>
<keyword evidence="1" id="KW-0732">Signal</keyword>
<feature type="signal peptide" evidence="1">
    <location>
        <begin position="1"/>
        <end position="24"/>
    </location>
</feature>
<sequence length="239" mass="26345">MNFKHASKWTILTIVLSFISEVLTKRNTLKCEGGENLKYLWGDALSDSPDCLGPNDMPYPTAAIERSLKINQWGGNHRTGRSQKSTIDPFITRKALMRAHELSNGNEEALISRTGKAAYMSSTNACTGTPSRLCKTRYNTTAPMYGVSLTSGQPVTIVQKFPDLLQQVVFEVCETKECDVVRGECTQTYVPYLFLVIPLGPVTLTGQDYVLVESGCVCRPKYASQTVQDSNPIPAIPVL</sequence>
<evidence type="ECO:0000313" key="2">
    <source>
        <dbReference type="EMBL" id="KAK9888409.1"/>
    </source>
</evidence>
<reference evidence="2 3" key="1">
    <citation type="submission" date="2023-03" db="EMBL/GenBank/DDBJ databases">
        <title>Genome insight into feeding habits of ladybird beetles.</title>
        <authorList>
            <person name="Li H.-S."/>
            <person name="Huang Y.-H."/>
            <person name="Pang H."/>
        </authorList>
    </citation>
    <scope>NUCLEOTIDE SEQUENCE [LARGE SCALE GENOMIC DNA]</scope>
    <source>
        <strain evidence="2">SYSU_2023b</strain>
        <tissue evidence="2">Whole body</tissue>
    </source>
</reference>
<dbReference type="Gene3D" id="2.10.90.10">
    <property type="entry name" value="Cystine-knot cytokines"/>
    <property type="match status" value="1"/>
</dbReference>
<evidence type="ECO:0008006" key="4">
    <source>
        <dbReference type="Google" id="ProtNLM"/>
    </source>
</evidence>
<dbReference type="PANTHER" id="PTHR41153">
    <property type="entry name" value="RE41427P"/>
    <property type="match status" value="1"/>
</dbReference>
<dbReference type="SUPFAM" id="SSF57501">
    <property type="entry name" value="Cystine-knot cytokines"/>
    <property type="match status" value="1"/>
</dbReference>
<evidence type="ECO:0000256" key="1">
    <source>
        <dbReference type="SAM" id="SignalP"/>
    </source>
</evidence>
<dbReference type="AlphaFoldDB" id="A0AAW1UZ74"/>
<evidence type="ECO:0000313" key="3">
    <source>
        <dbReference type="Proteomes" id="UP001431783"/>
    </source>
</evidence>
<proteinExistence type="predicted"/>